<dbReference type="InterPro" id="IPR002433">
    <property type="entry name" value="Orn_de-COase"/>
</dbReference>
<dbReference type="RefSeq" id="WP_114383226.1">
    <property type="nucleotide sequence ID" value="NZ_QPJD01000018.1"/>
</dbReference>
<evidence type="ECO:0000313" key="6">
    <source>
        <dbReference type="Proteomes" id="UP000252415"/>
    </source>
</evidence>
<dbReference type="GO" id="GO:0006596">
    <property type="term" value="P:polyamine biosynthetic process"/>
    <property type="evidence" value="ECO:0007669"/>
    <property type="project" value="InterPro"/>
</dbReference>
<protein>
    <submittedName>
        <fullName evidence="5">Diaminopimelate decarboxylase</fullName>
    </submittedName>
</protein>
<evidence type="ECO:0000256" key="3">
    <source>
        <dbReference type="PIRSR" id="PIRSR600183-50"/>
    </source>
</evidence>
<dbReference type="OrthoDB" id="9802241at2"/>
<feature type="active site" description="Proton donor" evidence="3">
    <location>
        <position position="351"/>
    </location>
</feature>
<accession>A0A368VN14</accession>
<evidence type="ECO:0000259" key="4">
    <source>
        <dbReference type="Pfam" id="PF02784"/>
    </source>
</evidence>
<dbReference type="Gene3D" id="2.40.37.10">
    <property type="entry name" value="Lyase, Ornithine Decarboxylase, Chain A, domain 1"/>
    <property type="match status" value="1"/>
</dbReference>
<proteinExistence type="predicted"/>
<name>A0A368VN14_9BACL</name>
<sequence>MNNVITANKVVNFIEQWPQTRTEPVCAFIYDLQALREHAAFRVQSLPKQCRLFYAVKANSDIEILKQLTGIVHGFEAASLGEIRKIREVSSSVPILFGGPGKTDLELAGAIEHRVSLIHAESVHELQRINLIAQQRGTTVQVLLRVNLHSSFPEATLSMGGRPTQFGIDEEEVPEAIRLALSLPAIKLEGFHLHSISNNLDAKRHAELVSLYFSRVRQWAEEFGLTVSVLNAGGGIGVNYADLERQFDWDTFTRELQNVLDEQAWDGLQLLFEPGRYITAACGWYASQVIDIKRNHGKHYAIVRGGTNHFRLPVSWQHSHPFEIIPLPHWPYPIPRTELEDAEVTVVGQLCTPKDVLAKDARVPRLRIGDVVLFRYAGAYGWSISHHDFLSHPHPEHVYLV</sequence>
<dbReference type="Gene3D" id="3.20.20.10">
    <property type="entry name" value="Alanine racemase"/>
    <property type="match status" value="1"/>
</dbReference>
<evidence type="ECO:0000313" key="5">
    <source>
        <dbReference type="EMBL" id="RCW42252.1"/>
    </source>
</evidence>
<evidence type="ECO:0000256" key="2">
    <source>
        <dbReference type="ARBA" id="ARBA00022898"/>
    </source>
</evidence>
<keyword evidence="6" id="KW-1185">Reference proteome</keyword>
<dbReference type="EMBL" id="QPJD01000018">
    <property type="protein sequence ID" value="RCW42252.1"/>
    <property type="molecule type" value="Genomic_DNA"/>
</dbReference>
<feature type="modified residue" description="N6-(pyridoxal phosphate)lysine" evidence="3">
    <location>
        <position position="57"/>
    </location>
</feature>
<dbReference type="InterPro" id="IPR000183">
    <property type="entry name" value="Orn/DAP/Arg_de-COase"/>
</dbReference>
<organism evidence="5 6">
    <name type="scientific">Paenibacillus prosopidis</name>
    <dbReference type="NCBI Taxonomy" id="630520"/>
    <lineage>
        <taxon>Bacteria</taxon>
        <taxon>Bacillati</taxon>
        <taxon>Bacillota</taxon>
        <taxon>Bacilli</taxon>
        <taxon>Bacillales</taxon>
        <taxon>Paenibacillaceae</taxon>
        <taxon>Paenibacillus</taxon>
    </lineage>
</organism>
<dbReference type="GO" id="GO:0008836">
    <property type="term" value="F:diaminopimelate decarboxylase activity"/>
    <property type="evidence" value="ECO:0007669"/>
    <property type="project" value="TreeGrafter"/>
</dbReference>
<dbReference type="Proteomes" id="UP000252415">
    <property type="component" value="Unassembled WGS sequence"/>
</dbReference>
<dbReference type="SUPFAM" id="SSF50621">
    <property type="entry name" value="Alanine racemase C-terminal domain-like"/>
    <property type="match status" value="1"/>
</dbReference>
<evidence type="ECO:0000256" key="1">
    <source>
        <dbReference type="ARBA" id="ARBA00001933"/>
    </source>
</evidence>
<keyword evidence="2 3" id="KW-0663">Pyridoxal phosphate</keyword>
<dbReference type="GO" id="GO:0009089">
    <property type="term" value="P:lysine biosynthetic process via diaminopimelate"/>
    <property type="evidence" value="ECO:0007669"/>
    <property type="project" value="TreeGrafter"/>
</dbReference>
<dbReference type="SUPFAM" id="SSF51419">
    <property type="entry name" value="PLP-binding barrel"/>
    <property type="match status" value="1"/>
</dbReference>
<dbReference type="InterPro" id="IPR022644">
    <property type="entry name" value="De-COase2_N"/>
</dbReference>
<gene>
    <name evidence="5" type="ORF">DFP97_11881</name>
</gene>
<dbReference type="InterPro" id="IPR029066">
    <property type="entry name" value="PLP-binding_barrel"/>
</dbReference>
<dbReference type="InterPro" id="IPR022657">
    <property type="entry name" value="De-COase2_CS"/>
</dbReference>
<dbReference type="PANTHER" id="PTHR43727:SF2">
    <property type="entry name" value="GROUP IV DECARBOXYLASE"/>
    <property type="match status" value="1"/>
</dbReference>
<dbReference type="Pfam" id="PF02784">
    <property type="entry name" value="Orn_Arg_deC_N"/>
    <property type="match status" value="1"/>
</dbReference>
<dbReference type="InterPro" id="IPR009006">
    <property type="entry name" value="Ala_racemase/Decarboxylase_C"/>
</dbReference>
<comment type="caution">
    <text evidence="5">The sequence shown here is derived from an EMBL/GenBank/DDBJ whole genome shotgun (WGS) entry which is preliminary data.</text>
</comment>
<reference evidence="5 6" key="1">
    <citation type="submission" date="2018-07" db="EMBL/GenBank/DDBJ databases">
        <title>Genomic Encyclopedia of Type Strains, Phase III (KMG-III): the genomes of soil and plant-associated and newly described type strains.</title>
        <authorList>
            <person name="Whitman W."/>
        </authorList>
    </citation>
    <scope>NUCLEOTIDE SEQUENCE [LARGE SCALE GENOMIC DNA]</scope>
    <source>
        <strain evidence="5 6">CECT 7506</strain>
    </source>
</reference>
<dbReference type="CDD" id="cd06843">
    <property type="entry name" value="PLPDE_III_PvsE_like"/>
    <property type="match status" value="1"/>
</dbReference>
<feature type="domain" description="Orn/DAP/Arg decarboxylase 2 N-terminal" evidence="4">
    <location>
        <begin position="39"/>
        <end position="280"/>
    </location>
</feature>
<dbReference type="PRINTS" id="PR01179">
    <property type="entry name" value="ODADCRBXLASE"/>
</dbReference>
<dbReference type="PANTHER" id="PTHR43727">
    <property type="entry name" value="DIAMINOPIMELATE DECARBOXYLASE"/>
    <property type="match status" value="1"/>
</dbReference>
<dbReference type="AlphaFoldDB" id="A0A368VN14"/>
<dbReference type="PRINTS" id="PR01182">
    <property type="entry name" value="ORNDCRBXLASE"/>
</dbReference>
<comment type="cofactor">
    <cofactor evidence="1 3">
        <name>pyridoxal 5'-phosphate</name>
        <dbReference type="ChEBI" id="CHEBI:597326"/>
    </cofactor>
</comment>
<dbReference type="PROSITE" id="PS00879">
    <property type="entry name" value="ODR_DC_2_2"/>
    <property type="match status" value="1"/>
</dbReference>